<evidence type="ECO:0000313" key="4">
    <source>
        <dbReference type="Proteomes" id="UP000594262"/>
    </source>
</evidence>
<accession>A0A7M5X3T6</accession>
<dbReference type="EnsemblMetazoa" id="CLYHEMT017001.1">
    <property type="protein sequence ID" value="CLYHEMP017001.1"/>
    <property type="gene ID" value="CLYHEMG017001"/>
</dbReference>
<keyword evidence="1" id="KW-0238">DNA-binding</keyword>
<dbReference type="InterPro" id="IPR009057">
    <property type="entry name" value="Homeodomain-like_sf"/>
</dbReference>
<dbReference type="Proteomes" id="UP000594262">
    <property type="component" value="Unplaced"/>
</dbReference>
<dbReference type="OrthoDB" id="10047222at2759"/>
<evidence type="ECO:0000256" key="1">
    <source>
        <dbReference type="ARBA" id="ARBA00023125"/>
    </source>
</evidence>
<dbReference type="SMART" id="SM00674">
    <property type="entry name" value="CENPB"/>
    <property type="match status" value="1"/>
</dbReference>
<name>A0A7M5X3T6_9CNID</name>
<dbReference type="SUPFAM" id="SSF46689">
    <property type="entry name" value="Homeodomain-like"/>
    <property type="match status" value="1"/>
</dbReference>
<dbReference type="InterPro" id="IPR006600">
    <property type="entry name" value="HTH_CenpB_DNA-bd_dom"/>
</dbReference>
<dbReference type="PROSITE" id="PS51253">
    <property type="entry name" value="HTH_CENPB"/>
    <property type="match status" value="1"/>
</dbReference>
<dbReference type="GO" id="GO:0003677">
    <property type="term" value="F:DNA binding"/>
    <property type="evidence" value="ECO:0007669"/>
    <property type="project" value="UniProtKB-KW"/>
</dbReference>
<sequence>MKRFNHENDWTISLHPDKTKLCNPFTQQTKNDGRSSQHDYWQMVEHYHSYEQRVSWYHHTSFAPPDIKPPKKVRHRFTQDDKADIRQHYSITGNFNATAKVYGLNESTVRGIVKTPPITQANRKNATGAGRPLSYPLALDDQLLEWMLVQKDLNVPITTYGLQEKAKLIIRPHNPTFSASTGWVEKFYARHQNILEGSVPLSQKLPNELENNLKRFYKDARSILTDKNLSNVCNMDEIPVFFDVVSSKCPTKKGAKEYIVRTSNIEKKQMTVVLTITANGKILTPLVIFKETSDKVLQRLNIPTRIFCKANQKSWIDAELMQTWLDQIWSEYLRAVNNEKANSLILLDAFEGHFTTNFQQRLKEEGTEILPIPTGCSTKCQPITLCINKLFRERLQTHWHKFISSVLEDFPNSKIPSPTNQQMLDWVVQSVKYLKKQKELIALSFHLCGVTTTETEKVRNEILHREFMEKTLIEEL</sequence>
<dbReference type="InterPro" id="IPR050863">
    <property type="entry name" value="CenT-Element_Derived"/>
</dbReference>
<dbReference type="AlphaFoldDB" id="A0A7M5X3T6"/>
<evidence type="ECO:0000313" key="3">
    <source>
        <dbReference type="EnsemblMetazoa" id="CLYHEMP017001.1"/>
    </source>
</evidence>
<dbReference type="Gene3D" id="1.10.10.60">
    <property type="entry name" value="Homeodomain-like"/>
    <property type="match status" value="1"/>
</dbReference>
<reference evidence="3" key="1">
    <citation type="submission" date="2021-01" db="UniProtKB">
        <authorList>
            <consortium name="EnsemblMetazoa"/>
        </authorList>
    </citation>
    <scope>IDENTIFICATION</scope>
</reference>
<keyword evidence="4" id="KW-1185">Reference proteome</keyword>
<dbReference type="Pfam" id="PF03184">
    <property type="entry name" value="DDE_1"/>
    <property type="match status" value="1"/>
</dbReference>
<feature type="domain" description="HTH CENPB-type" evidence="2">
    <location>
        <begin position="127"/>
        <end position="197"/>
    </location>
</feature>
<organism evidence="3 4">
    <name type="scientific">Clytia hemisphaerica</name>
    <dbReference type="NCBI Taxonomy" id="252671"/>
    <lineage>
        <taxon>Eukaryota</taxon>
        <taxon>Metazoa</taxon>
        <taxon>Cnidaria</taxon>
        <taxon>Hydrozoa</taxon>
        <taxon>Hydroidolina</taxon>
        <taxon>Leptothecata</taxon>
        <taxon>Obeliida</taxon>
        <taxon>Clytiidae</taxon>
        <taxon>Clytia</taxon>
    </lineage>
</organism>
<evidence type="ECO:0000259" key="2">
    <source>
        <dbReference type="PROSITE" id="PS51253"/>
    </source>
</evidence>
<dbReference type="Pfam" id="PF03221">
    <property type="entry name" value="HTH_Tnp_Tc5"/>
    <property type="match status" value="1"/>
</dbReference>
<proteinExistence type="predicted"/>
<protein>
    <recommendedName>
        <fullName evidence="2">HTH CENPB-type domain-containing protein</fullName>
    </recommendedName>
</protein>
<dbReference type="PANTHER" id="PTHR19303">
    <property type="entry name" value="TRANSPOSON"/>
    <property type="match status" value="1"/>
</dbReference>
<dbReference type="InterPro" id="IPR004875">
    <property type="entry name" value="DDE_SF_endonuclease_dom"/>
</dbReference>
<dbReference type="GO" id="GO:0005634">
    <property type="term" value="C:nucleus"/>
    <property type="evidence" value="ECO:0007669"/>
    <property type="project" value="TreeGrafter"/>
</dbReference>